<dbReference type="InterPro" id="IPR006189">
    <property type="entry name" value="CHASE_dom"/>
</dbReference>
<dbReference type="Pfam" id="PF00512">
    <property type="entry name" value="HisKA"/>
    <property type="match status" value="1"/>
</dbReference>
<evidence type="ECO:0000259" key="12">
    <source>
        <dbReference type="PROSITE" id="PS50109"/>
    </source>
</evidence>
<evidence type="ECO:0000256" key="8">
    <source>
        <dbReference type="ARBA" id="ARBA00022989"/>
    </source>
</evidence>
<dbReference type="PANTHER" id="PTHR43547:SF2">
    <property type="entry name" value="HYBRID SIGNAL TRANSDUCTION HISTIDINE KINASE C"/>
    <property type="match status" value="1"/>
</dbReference>
<dbReference type="Gene3D" id="3.40.50.2300">
    <property type="match status" value="1"/>
</dbReference>
<dbReference type="FunFam" id="3.30.565.10:FF:000006">
    <property type="entry name" value="Sensor histidine kinase WalK"/>
    <property type="match status" value="1"/>
</dbReference>
<feature type="domain" description="Response regulatory" evidence="13">
    <location>
        <begin position="597"/>
        <end position="712"/>
    </location>
</feature>
<evidence type="ECO:0000256" key="3">
    <source>
        <dbReference type="ARBA" id="ARBA00012438"/>
    </source>
</evidence>
<dbReference type="InterPro" id="IPR011006">
    <property type="entry name" value="CheY-like_superfamily"/>
</dbReference>
<dbReference type="Gene3D" id="3.30.450.350">
    <property type="entry name" value="CHASE domain"/>
    <property type="match status" value="1"/>
</dbReference>
<reference evidence="15 16" key="1">
    <citation type="submission" date="2015-08" db="EMBL/GenBank/DDBJ databases">
        <title>Complete genome sequence of Sulfurifustis variabilis.</title>
        <authorList>
            <person name="Miura A."/>
            <person name="Kojima H."/>
            <person name="Fukui M."/>
        </authorList>
    </citation>
    <scope>NUCLEOTIDE SEQUENCE [LARGE SCALE GENOMIC DNA]</scope>
    <source>
        <strain evidence="16">skN76</strain>
    </source>
</reference>
<dbReference type="PROSITE" id="PS50839">
    <property type="entry name" value="CHASE"/>
    <property type="match status" value="1"/>
</dbReference>
<evidence type="ECO:0000256" key="11">
    <source>
        <dbReference type="SAM" id="Phobius"/>
    </source>
</evidence>
<dbReference type="SMART" id="SM00388">
    <property type="entry name" value="HisKA"/>
    <property type="match status" value="1"/>
</dbReference>
<dbReference type="InterPro" id="IPR001789">
    <property type="entry name" value="Sig_transdc_resp-reg_receiver"/>
</dbReference>
<keyword evidence="6 11" id="KW-0812">Transmembrane</keyword>
<evidence type="ECO:0000256" key="7">
    <source>
        <dbReference type="ARBA" id="ARBA00022777"/>
    </source>
</evidence>
<feature type="modified residue" description="4-aspartylphosphate" evidence="10">
    <location>
        <position position="646"/>
    </location>
</feature>
<dbReference type="CDD" id="cd00075">
    <property type="entry name" value="HATPase"/>
    <property type="match status" value="1"/>
</dbReference>
<protein>
    <recommendedName>
        <fullName evidence="3">histidine kinase</fullName>
        <ecNumber evidence="3">2.7.13.3</ecNumber>
    </recommendedName>
</protein>
<evidence type="ECO:0000256" key="6">
    <source>
        <dbReference type="ARBA" id="ARBA00022692"/>
    </source>
</evidence>
<dbReference type="EMBL" id="AP014936">
    <property type="protein sequence ID" value="BAU48367.1"/>
    <property type="molecule type" value="Genomic_DNA"/>
</dbReference>
<dbReference type="Gene3D" id="3.30.565.10">
    <property type="entry name" value="Histidine kinase-like ATPase, C-terminal domain"/>
    <property type="match status" value="1"/>
</dbReference>
<keyword evidence="7" id="KW-0418">Kinase</keyword>
<accession>A0A1B4VDM8</accession>
<evidence type="ECO:0000256" key="9">
    <source>
        <dbReference type="ARBA" id="ARBA00023136"/>
    </source>
</evidence>
<keyword evidence="16" id="KW-1185">Reference proteome</keyword>
<sequence>MLTALILGILLSVLGSWAAYSWEQERVEAAFSRATTVITESVEDCFVHQIDNVRAVASLYDAFPDRIGENEFRNFVEPLVTRCEALVAIDWAPAVTGRERAAFEARVARERPDYAIVEYDGAGQLVRAGEREVHFPILYAEPSQVPGYAMGFDLASRPRERETIEHVRRTGRMSFVLHEPAHDARSPTLEALLYPVYPRGRTSSGTGGGEPVGLVVGISRLSSIVDEALQHAGNPPLGLEVLEVLPDGNRQRIYARPSESTEAPAWVSAFLLTPAIAPIETQLVAADHALVLRFAPDPGAYGVRSGWPSLGIIVAGLLFTGLLAVYLDRARRNTERIAELARRLSEQDMRKNEFLAVLGHELRNPIAPIGNAVQVLRARRTPTPATVEWAEGVIERQVAQLARLVDDLLDVARITRGDIALRDEHVDLREIVQRAVETQRPLIDARRHALRERLPPDPVPVRGDRARLIQVVGNLIDNAAKYTPEGGRIDIDVTSEGGEATVAVRDSGIGIPPELLPHVFDLFNAAPDRNRHATGGGLGIGLGLARRLIEMHGGRIEARSAGEGAGSQFTVRLPVSSLPAAAEPDAPPSKGSRGSRRVLVVEDNADVAMTFAVLLETMGHQVTVANDGATALDAARSFSPEIAFIDIGLPGMDGYELARRLRRRGAPAPYLVAVTGYGQARDRERAAMAGFDRHFVKPVDVAALDEVFAAAPEQTGSPPVTRA</sequence>
<dbReference type="InterPro" id="IPR004358">
    <property type="entry name" value="Sig_transdc_His_kin-like_C"/>
</dbReference>
<organism evidence="15 16">
    <name type="scientific">Sulfurifustis variabilis</name>
    <dbReference type="NCBI Taxonomy" id="1675686"/>
    <lineage>
        <taxon>Bacteria</taxon>
        <taxon>Pseudomonadati</taxon>
        <taxon>Pseudomonadota</taxon>
        <taxon>Gammaproteobacteria</taxon>
        <taxon>Acidiferrobacterales</taxon>
        <taxon>Acidiferrobacteraceae</taxon>
        <taxon>Sulfurifustis</taxon>
    </lineage>
</organism>
<evidence type="ECO:0000256" key="10">
    <source>
        <dbReference type="PROSITE-ProRule" id="PRU00169"/>
    </source>
</evidence>
<proteinExistence type="predicted"/>
<evidence type="ECO:0000256" key="1">
    <source>
        <dbReference type="ARBA" id="ARBA00000085"/>
    </source>
</evidence>
<evidence type="ECO:0000256" key="2">
    <source>
        <dbReference type="ARBA" id="ARBA00004370"/>
    </source>
</evidence>
<dbReference type="InterPro" id="IPR005467">
    <property type="entry name" value="His_kinase_dom"/>
</dbReference>
<dbReference type="RefSeq" id="WP_169924032.1">
    <property type="nucleotide sequence ID" value="NZ_AP014936.1"/>
</dbReference>
<dbReference type="PROSITE" id="PS50110">
    <property type="entry name" value="RESPONSE_REGULATORY"/>
    <property type="match status" value="1"/>
</dbReference>
<dbReference type="SUPFAM" id="SSF52172">
    <property type="entry name" value="CheY-like"/>
    <property type="match status" value="1"/>
</dbReference>
<evidence type="ECO:0000259" key="13">
    <source>
        <dbReference type="PROSITE" id="PS50110"/>
    </source>
</evidence>
<dbReference type="Pfam" id="PF02518">
    <property type="entry name" value="HATPase_c"/>
    <property type="match status" value="1"/>
</dbReference>
<keyword evidence="9 11" id="KW-0472">Membrane</keyword>
<dbReference type="Proteomes" id="UP000218899">
    <property type="component" value="Chromosome"/>
</dbReference>
<keyword evidence="5" id="KW-0808">Transferase</keyword>
<evidence type="ECO:0000256" key="5">
    <source>
        <dbReference type="ARBA" id="ARBA00022679"/>
    </source>
</evidence>
<feature type="domain" description="Histidine kinase" evidence="12">
    <location>
        <begin position="357"/>
        <end position="577"/>
    </location>
</feature>
<name>A0A1B4VDM8_9GAMM</name>
<dbReference type="PROSITE" id="PS50109">
    <property type="entry name" value="HIS_KIN"/>
    <property type="match status" value="1"/>
</dbReference>
<dbReference type="CDD" id="cd17580">
    <property type="entry name" value="REC_2_DhkD-like"/>
    <property type="match status" value="1"/>
</dbReference>
<dbReference type="GO" id="GO:0000155">
    <property type="term" value="F:phosphorelay sensor kinase activity"/>
    <property type="evidence" value="ECO:0007669"/>
    <property type="project" value="InterPro"/>
</dbReference>
<dbReference type="Gene3D" id="1.10.287.130">
    <property type="match status" value="1"/>
</dbReference>
<feature type="domain" description="CHASE" evidence="14">
    <location>
        <begin position="63"/>
        <end position="230"/>
    </location>
</feature>
<dbReference type="Pfam" id="PF00072">
    <property type="entry name" value="Response_reg"/>
    <property type="match status" value="1"/>
</dbReference>
<dbReference type="SUPFAM" id="SSF55874">
    <property type="entry name" value="ATPase domain of HSP90 chaperone/DNA topoisomerase II/histidine kinase"/>
    <property type="match status" value="1"/>
</dbReference>
<dbReference type="EC" id="2.7.13.3" evidence="3"/>
<dbReference type="GO" id="GO:0005886">
    <property type="term" value="C:plasma membrane"/>
    <property type="evidence" value="ECO:0007669"/>
    <property type="project" value="UniProtKB-ARBA"/>
</dbReference>
<dbReference type="PRINTS" id="PR00344">
    <property type="entry name" value="BCTRLSENSOR"/>
</dbReference>
<dbReference type="SMART" id="SM01079">
    <property type="entry name" value="CHASE"/>
    <property type="match status" value="1"/>
</dbReference>
<dbReference type="SMART" id="SM00387">
    <property type="entry name" value="HATPase_c"/>
    <property type="match status" value="1"/>
</dbReference>
<feature type="transmembrane region" description="Helical" evidence="11">
    <location>
        <begin position="306"/>
        <end position="327"/>
    </location>
</feature>
<dbReference type="PANTHER" id="PTHR43547">
    <property type="entry name" value="TWO-COMPONENT HISTIDINE KINASE"/>
    <property type="match status" value="1"/>
</dbReference>
<gene>
    <name evidence="15" type="ORF">SVA_1813</name>
</gene>
<keyword evidence="8 11" id="KW-1133">Transmembrane helix</keyword>
<dbReference type="InterPro" id="IPR036890">
    <property type="entry name" value="HATPase_C_sf"/>
</dbReference>
<dbReference type="SUPFAM" id="SSF47384">
    <property type="entry name" value="Homodimeric domain of signal transducing histidine kinase"/>
    <property type="match status" value="1"/>
</dbReference>
<evidence type="ECO:0000313" key="15">
    <source>
        <dbReference type="EMBL" id="BAU48367.1"/>
    </source>
</evidence>
<keyword evidence="4 10" id="KW-0597">Phosphoprotein</keyword>
<comment type="catalytic activity">
    <reaction evidence="1">
        <text>ATP + protein L-histidine = ADP + protein N-phospho-L-histidine.</text>
        <dbReference type="EC" id="2.7.13.3"/>
    </reaction>
</comment>
<dbReference type="AlphaFoldDB" id="A0A1B4VDM8"/>
<comment type="subcellular location">
    <subcellularLocation>
        <location evidence="2">Membrane</location>
    </subcellularLocation>
</comment>
<dbReference type="Pfam" id="PF03924">
    <property type="entry name" value="CHASE"/>
    <property type="match status" value="1"/>
</dbReference>
<dbReference type="InterPro" id="IPR036097">
    <property type="entry name" value="HisK_dim/P_sf"/>
</dbReference>
<dbReference type="InterPro" id="IPR042240">
    <property type="entry name" value="CHASE_sf"/>
</dbReference>
<dbReference type="CDD" id="cd00082">
    <property type="entry name" value="HisKA"/>
    <property type="match status" value="1"/>
</dbReference>
<evidence type="ECO:0000259" key="14">
    <source>
        <dbReference type="PROSITE" id="PS50839"/>
    </source>
</evidence>
<dbReference type="InterPro" id="IPR003661">
    <property type="entry name" value="HisK_dim/P_dom"/>
</dbReference>
<dbReference type="SMART" id="SM00448">
    <property type="entry name" value="REC"/>
    <property type="match status" value="1"/>
</dbReference>
<evidence type="ECO:0000313" key="16">
    <source>
        <dbReference type="Proteomes" id="UP000218899"/>
    </source>
</evidence>
<dbReference type="KEGG" id="sva:SVA_1813"/>
<evidence type="ECO:0000256" key="4">
    <source>
        <dbReference type="ARBA" id="ARBA00022553"/>
    </source>
</evidence>
<dbReference type="InterPro" id="IPR003594">
    <property type="entry name" value="HATPase_dom"/>
</dbReference>